<dbReference type="EMBL" id="KV017463">
    <property type="protein sequence ID" value="KZV18390.1"/>
    <property type="molecule type" value="Genomic_DNA"/>
</dbReference>
<reference evidence="11 12" key="1">
    <citation type="journal article" date="2015" name="Proc. Natl. Acad. Sci. U.S.A.">
        <title>The resurrection genome of Boea hygrometrica: A blueprint for survival of dehydration.</title>
        <authorList>
            <person name="Xiao L."/>
            <person name="Yang G."/>
            <person name="Zhang L."/>
            <person name="Yang X."/>
            <person name="Zhao S."/>
            <person name="Ji Z."/>
            <person name="Zhou Q."/>
            <person name="Hu M."/>
            <person name="Wang Y."/>
            <person name="Chen M."/>
            <person name="Xu Y."/>
            <person name="Jin H."/>
            <person name="Xiao X."/>
            <person name="Hu G."/>
            <person name="Bao F."/>
            <person name="Hu Y."/>
            <person name="Wan P."/>
            <person name="Li L."/>
            <person name="Deng X."/>
            <person name="Kuang T."/>
            <person name="Xiang C."/>
            <person name="Zhu J.K."/>
            <person name="Oliver M.J."/>
            <person name="He Y."/>
        </authorList>
    </citation>
    <scope>NUCLEOTIDE SEQUENCE [LARGE SCALE GENOMIC DNA]</scope>
    <source>
        <strain evidence="12">cv. XS01</strain>
    </source>
</reference>
<dbReference type="Gene3D" id="3.40.50.1820">
    <property type="entry name" value="alpha/beta hydrolase"/>
    <property type="match status" value="1"/>
</dbReference>
<dbReference type="PANTHER" id="PTHR11802:SF113">
    <property type="entry name" value="SERINE CARBOXYPEPTIDASE CTSA-4.1"/>
    <property type="match status" value="1"/>
</dbReference>
<keyword evidence="3" id="KW-0964">Secreted</keyword>
<organism evidence="11 12">
    <name type="scientific">Dorcoceras hygrometricum</name>
    <dbReference type="NCBI Taxonomy" id="472368"/>
    <lineage>
        <taxon>Eukaryota</taxon>
        <taxon>Viridiplantae</taxon>
        <taxon>Streptophyta</taxon>
        <taxon>Embryophyta</taxon>
        <taxon>Tracheophyta</taxon>
        <taxon>Spermatophyta</taxon>
        <taxon>Magnoliopsida</taxon>
        <taxon>eudicotyledons</taxon>
        <taxon>Gunneridae</taxon>
        <taxon>Pentapetalae</taxon>
        <taxon>asterids</taxon>
        <taxon>lamiids</taxon>
        <taxon>Lamiales</taxon>
        <taxon>Gesneriaceae</taxon>
        <taxon>Didymocarpoideae</taxon>
        <taxon>Trichosporeae</taxon>
        <taxon>Loxocarpinae</taxon>
        <taxon>Dorcoceras</taxon>
    </lineage>
</organism>
<gene>
    <name evidence="11" type="ORF">F511_21530</name>
</gene>
<proteinExistence type="inferred from homology"/>
<dbReference type="Pfam" id="PF00450">
    <property type="entry name" value="Peptidase_S10"/>
    <property type="match status" value="1"/>
</dbReference>
<dbReference type="AlphaFoldDB" id="A0A2Z7A9M0"/>
<feature type="transmembrane region" description="Helical" evidence="10">
    <location>
        <begin position="12"/>
        <end position="29"/>
    </location>
</feature>
<keyword evidence="12" id="KW-1185">Reference proteome</keyword>
<dbReference type="EC" id="3.4.16.-" evidence="9"/>
<dbReference type="SUPFAM" id="SSF53474">
    <property type="entry name" value="alpha/beta-Hydrolases"/>
    <property type="match status" value="1"/>
</dbReference>
<dbReference type="GO" id="GO:0006508">
    <property type="term" value="P:proteolysis"/>
    <property type="evidence" value="ECO:0007669"/>
    <property type="project" value="UniProtKB-KW"/>
</dbReference>
<dbReference type="OrthoDB" id="443318at2759"/>
<evidence type="ECO:0000256" key="9">
    <source>
        <dbReference type="RuleBase" id="RU361156"/>
    </source>
</evidence>
<keyword evidence="7 9" id="KW-0378">Hydrolase</keyword>
<evidence type="ECO:0000256" key="3">
    <source>
        <dbReference type="ARBA" id="ARBA00022525"/>
    </source>
</evidence>
<dbReference type="PROSITE" id="PS00131">
    <property type="entry name" value="CARBOXYPEPT_SER_SER"/>
    <property type="match status" value="1"/>
</dbReference>
<comment type="similarity">
    <text evidence="2 9">Belongs to the peptidase S10 family.</text>
</comment>
<dbReference type="Gene3D" id="1.10.287.410">
    <property type="match status" value="1"/>
</dbReference>
<evidence type="ECO:0000313" key="12">
    <source>
        <dbReference type="Proteomes" id="UP000250235"/>
    </source>
</evidence>
<dbReference type="GO" id="GO:0005773">
    <property type="term" value="C:vacuole"/>
    <property type="evidence" value="ECO:0007669"/>
    <property type="project" value="TreeGrafter"/>
</dbReference>
<dbReference type="Proteomes" id="UP000250235">
    <property type="component" value="Unassembled WGS sequence"/>
</dbReference>
<evidence type="ECO:0000256" key="8">
    <source>
        <dbReference type="ARBA" id="ARBA00023180"/>
    </source>
</evidence>
<evidence type="ECO:0000256" key="7">
    <source>
        <dbReference type="ARBA" id="ARBA00022801"/>
    </source>
</evidence>
<comment type="subcellular location">
    <subcellularLocation>
        <location evidence="1">Secreted</location>
    </subcellularLocation>
</comment>
<dbReference type="GO" id="GO:0005576">
    <property type="term" value="C:extracellular region"/>
    <property type="evidence" value="ECO:0007669"/>
    <property type="project" value="UniProtKB-SubCell"/>
</dbReference>
<keyword evidence="4 9" id="KW-0121">Carboxypeptidase</keyword>
<dbReference type="GO" id="GO:0004185">
    <property type="term" value="F:serine-type carboxypeptidase activity"/>
    <property type="evidence" value="ECO:0007669"/>
    <property type="project" value="UniProtKB-UniRule"/>
</dbReference>
<dbReference type="PRINTS" id="PR00724">
    <property type="entry name" value="CRBOXYPTASEC"/>
</dbReference>
<keyword evidence="10" id="KW-0472">Membrane</keyword>
<dbReference type="InterPro" id="IPR001563">
    <property type="entry name" value="Peptidase_S10"/>
</dbReference>
<evidence type="ECO:0000256" key="5">
    <source>
        <dbReference type="ARBA" id="ARBA00022670"/>
    </source>
</evidence>
<dbReference type="PROSITE" id="PS51257">
    <property type="entry name" value="PROKAR_LIPOPROTEIN"/>
    <property type="match status" value="1"/>
</dbReference>
<evidence type="ECO:0000256" key="10">
    <source>
        <dbReference type="SAM" id="Phobius"/>
    </source>
</evidence>
<sequence length="501" mass="56683">MLTGKMASTLHLYHCFVPLVSLFLVSAIFSCARRATGNGFLDPKSSKEEAHNSLVSSLNLPPKHGVGEDTEYTFEGRSRIAEKKFKFPFILNSGDQPDPDWAHHTGYYKLQHGKDSRMFYYFFESRNNSRRDPVVLWLTGGPGCSGAVPLFYENGPFHITDNLSLTWNEFGWDKVSNLLYVDQPIGTGFSYYSDPADIRHNAEGVIDDLFDFLQEFFMLHPLLMGNKLILAGESYGGHYIPKLATRIRQANKNKEGIFLNLKGLVIEGGMVWPEIQYQSYPDYALNMSLITKADHDMLNASVAKCGNEAKLCGPDGGAKCKDAYVTCNSIFHKILELHRGLNYYDIRKECQGPMCYDFSNMERYMNLKSVKTALGVGDRQFVSCSTTVYEAMTMDFMRNAEVDLPPILDDIWSVLVFVGEHDLINNWLGISRWTEATVWSFQKEFVSSPTAPLTIFGIKVGLQKGIGSFGVVRMYNSGHFVAMDQPKYTLEMMRSWLAETY</sequence>
<keyword evidence="6" id="KW-0732">Signal</keyword>
<dbReference type="InterPro" id="IPR029058">
    <property type="entry name" value="AB_hydrolase_fold"/>
</dbReference>
<keyword evidence="5 9" id="KW-0645">Protease</keyword>
<evidence type="ECO:0000256" key="1">
    <source>
        <dbReference type="ARBA" id="ARBA00004613"/>
    </source>
</evidence>
<dbReference type="PANTHER" id="PTHR11802">
    <property type="entry name" value="SERINE PROTEASE FAMILY S10 SERINE CARBOXYPEPTIDASE"/>
    <property type="match status" value="1"/>
</dbReference>
<dbReference type="InterPro" id="IPR018202">
    <property type="entry name" value="Ser_caboxypep_ser_AS"/>
</dbReference>
<accession>A0A2Z7A9M0</accession>
<evidence type="ECO:0000256" key="6">
    <source>
        <dbReference type="ARBA" id="ARBA00022729"/>
    </source>
</evidence>
<keyword evidence="8" id="KW-0325">Glycoprotein</keyword>
<evidence type="ECO:0000256" key="2">
    <source>
        <dbReference type="ARBA" id="ARBA00009431"/>
    </source>
</evidence>
<evidence type="ECO:0000313" key="11">
    <source>
        <dbReference type="EMBL" id="KZV18390.1"/>
    </source>
</evidence>
<keyword evidence="10" id="KW-1133">Transmembrane helix</keyword>
<name>A0A2Z7A9M0_9LAMI</name>
<protein>
    <recommendedName>
        <fullName evidence="9">Carboxypeptidase</fullName>
        <ecNumber evidence="9">3.4.16.-</ecNumber>
    </recommendedName>
</protein>
<keyword evidence="10" id="KW-0812">Transmembrane</keyword>
<evidence type="ECO:0000256" key="4">
    <source>
        <dbReference type="ARBA" id="ARBA00022645"/>
    </source>
</evidence>